<dbReference type="Gene3D" id="2.130.10.10">
    <property type="entry name" value="YVTN repeat-like/Quinoprotein amine dehydrogenase"/>
    <property type="match status" value="1"/>
</dbReference>
<dbReference type="GO" id="GO:0080008">
    <property type="term" value="C:Cul4-RING E3 ubiquitin ligase complex"/>
    <property type="evidence" value="ECO:0007669"/>
    <property type="project" value="TreeGrafter"/>
</dbReference>
<proteinExistence type="predicted"/>
<dbReference type="SUPFAM" id="SSF50978">
    <property type="entry name" value="WD40 repeat-like"/>
    <property type="match status" value="1"/>
</dbReference>
<feature type="region of interest" description="Disordered" evidence="3">
    <location>
        <begin position="56"/>
        <end position="93"/>
    </location>
</feature>
<dbReference type="GO" id="GO:0045717">
    <property type="term" value="P:negative regulation of fatty acid biosynthetic process"/>
    <property type="evidence" value="ECO:0007669"/>
    <property type="project" value="TreeGrafter"/>
</dbReference>
<feature type="compositionally biased region" description="Gly residues" evidence="3">
    <location>
        <begin position="77"/>
        <end position="86"/>
    </location>
</feature>
<evidence type="ECO:0008006" key="6">
    <source>
        <dbReference type="Google" id="ProtNLM"/>
    </source>
</evidence>
<keyword evidence="5" id="KW-1185">Reference proteome</keyword>
<feature type="non-terminal residue" evidence="4">
    <location>
        <position position="1"/>
    </location>
</feature>
<evidence type="ECO:0000256" key="2">
    <source>
        <dbReference type="ARBA" id="ARBA00022737"/>
    </source>
</evidence>
<keyword evidence="2" id="KW-0677">Repeat</keyword>
<organism evidence="4 5">
    <name type="scientific">Haematococcus lacustris</name>
    <name type="common">Green alga</name>
    <name type="synonym">Haematococcus pluvialis</name>
    <dbReference type="NCBI Taxonomy" id="44745"/>
    <lineage>
        <taxon>Eukaryota</taxon>
        <taxon>Viridiplantae</taxon>
        <taxon>Chlorophyta</taxon>
        <taxon>core chlorophytes</taxon>
        <taxon>Chlorophyceae</taxon>
        <taxon>CS clade</taxon>
        <taxon>Chlamydomonadales</taxon>
        <taxon>Haematococcaceae</taxon>
        <taxon>Haematococcus</taxon>
    </lineage>
</organism>
<dbReference type="InterPro" id="IPR001680">
    <property type="entry name" value="WD40_rpt"/>
</dbReference>
<protein>
    <recommendedName>
        <fullName evidence="6">WD_REPEATS_REGION domain-containing protein</fullName>
    </recommendedName>
</protein>
<reference evidence="4 5" key="1">
    <citation type="submission" date="2020-02" db="EMBL/GenBank/DDBJ databases">
        <title>Draft genome sequence of Haematococcus lacustris strain NIES-144.</title>
        <authorList>
            <person name="Morimoto D."/>
            <person name="Nakagawa S."/>
            <person name="Yoshida T."/>
            <person name="Sawayama S."/>
        </authorList>
    </citation>
    <scope>NUCLEOTIDE SEQUENCE [LARGE SCALE GENOMIC DNA]</scope>
    <source>
        <strain evidence="4 5">NIES-144</strain>
    </source>
</reference>
<dbReference type="Proteomes" id="UP000485058">
    <property type="component" value="Unassembled WGS sequence"/>
</dbReference>
<feature type="non-terminal residue" evidence="4">
    <location>
        <position position="139"/>
    </location>
</feature>
<feature type="compositionally biased region" description="Low complexity" evidence="3">
    <location>
        <begin position="62"/>
        <end position="76"/>
    </location>
</feature>
<dbReference type="InterPro" id="IPR045151">
    <property type="entry name" value="DCAF8"/>
</dbReference>
<sequence>MQALILWDYPDTERLPLAISTAHRANIFGVQFLPSTNHSKLVSGAMDHTVQLHELPPAGMCSASSPPGGSGAQASQGGPGGGGGRRASGSRQLRTCVQRTTVFHCHSNRVKDVEVEPLNPHNFWSASEDGTVRQFDTRL</sequence>
<evidence type="ECO:0000256" key="3">
    <source>
        <dbReference type="SAM" id="MobiDB-lite"/>
    </source>
</evidence>
<evidence type="ECO:0000313" key="5">
    <source>
        <dbReference type="Proteomes" id="UP000485058"/>
    </source>
</evidence>
<dbReference type="PANTHER" id="PTHR15574">
    <property type="entry name" value="WD REPEAT DOMAIN-CONTAINING FAMILY"/>
    <property type="match status" value="1"/>
</dbReference>
<dbReference type="AlphaFoldDB" id="A0A699ZHA4"/>
<comment type="caution">
    <text evidence="4">The sequence shown here is derived from an EMBL/GenBank/DDBJ whole genome shotgun (WGS) entry which is preliminary data.</text>
</comment>
<dbReference type="SMART" id="SM00320">
    <property type="entry name" value="WD40"/>
    <property type="match status" value="2"/>
</dbReference>
<name>A0A699ZHA4_HAELA</name>
<dbReference type="InterPro" id="IPR036322">
    <property type="entry name" value="WD40_repeat_dom_sf"/>
</dbReference>
<dbReference type="EMBL" id="BLLF01001273">
    <property type="protein sequence ID" value="GFH18264.1"/>
    <property type="molecule type" value="Genomic_DNA"/>
</dbReference>
<dbReference type="PANTHER" id="PTHR15574:SF40">
    <property type="entry name" value="WD AND TETRATRICOPEPTIDE REPEATS PROTEIN 1"/>
    <property type="match status" value="1"/>
</dbReference>
<evidence type="ECO:0000256" key="1">
    <source>
        <dbReference type="ARBA" id="ARBA00022574"/>
    </source>
</evidence>
<dbReference type="GO" id="GO:0005737">
    <property type="term" value="C:cytoplasm"/>
    <property type="evidence" value="ECO:0007669"/>
    <property type="project" value="TreeGrafter"/>
</dbReference>
<keyword evidence="1" id="KW-0853">WD repeat</keyword>
<accession>A0A699ZHA4</accession>
<evidence type="ECO:0000313" key="4">
    <source>
        <dbReference type="EMBL" id="GFH18264.1"/>
    </source>
</evidence>
<dbReference type="Pfam" id="PF00400">
    <property type="entry name" value="WD40"/>
    <property type="match status" value="2"/>
</dbReference>
<gene>
    <name evidence="4" type="ORF">HaLaN_15037</name>
</gene>
<dbReference type="InterPro" id="IPR015943">
    <property type="entry name" value="WD40/YVTN_repeat-like_dom_sf"/>
</dbReference>